<proteinExistence type="predicted"/>
<name>A0A6J4RV60_9ACTN</name>
<feature type="compositionally biased region" description="Pro residues" evidence="1">
    <location>
        <begin position="1"/>
        <end position="19"/>
    </location>
</feature>
<sequence length="47" mass="4750">GRRGPPPRGSAPSPAPPSTAPHAVAAPVRIGSLREPRKGRKAGSGRM</sequence>
<accession>A0A6J4RV60</accession>
<evidence type="ECO:0000256" key="1">
    <source>
        <dbReference type="SAM" id="MobiDB-lite"/>
    </source>
</evidence>
<dbReference type="EMBL" id="CADCVP010000084">
    <property type="protein sequence ID" value="CAA9478466.1"/>
    <property type="molecule type" value="Genomic_DNA"/>
</dbReference>
<reference evidence="2" key="1">
    <citation type="submission" date="2020-02" db="EMBL/GenBank/DDBJ databases">
        <authorList>
            <person name="Meier V. D."/>
        </authorList>
    </citation>
    <scope>NUCLEOTIDE SEQUENCE</scope>
    <source>
        <strain evidence="2">AVDCRST_MAG69</strain>
    </source>
</reference>
<feature type="non-terminal residue" evidence="2">
    <location>
        <position position="47"/>
    </location>
</feature>
<gene>
    <name evidence="2" type="ORF">AVDCRST_MAG69-618</name>
</gene>
<dbReference type="AlphaFoldDB" id="A0A6J4RV60"/>
<evidence type="ECO:0000313" key="2">
    <source>
        <dbReference type="EMBL" id="CAA9478466.1"/>
    </source>
</evidence>
<feature type="compositionally biased region" description="Basic residues" evidence="1">
    <location>
        <begin position="37"/>
        <end position="47"/>
    </location>
</feature>
<feature type="region of interest" description="Disordered" evidence="1">
    <location>
        <begin position="1"/>
        <end position="47"/>
    </location>
</feature>
<organism evidence="2">
    <name type="scientific">uncultured Solirubrobacteraceae bacterium</name>
    <dbReference type="NCBI Taxonomy" id="1162706"/>
    <lineage>
        <taxon>Bacteria</taxon>
        <taxon>Bacillati</taxon>
        <taxon>Actinomycetota</taxon>
        <taxon>Thermoleophilia</taxon>
        <taxon>Solirubrobacterales</taxon>
        <taxon>Solirubrobacteraceae</taxon>
        <taxon>environmental samples</taxon>
    </lineage>
</organism>
<feature type="non-terminal residue" evidence="2">
    <location>
        <position position="1"/>
    </location>
</feature>
<protein>
    <submittedName>
        <fullName evidence="2">Uncharacterized protein</fullName>
    </submittedName>
</protein>